<reference evidence="2 3" key="1">
    <citation type="submission" date="2020-04" db="EMBL/GenBank/DDBJ databases">
        <authorList>
            <person name="De Canck E."/>
        </authorList>
    </citation>
    <scope>NUCLEOTIDE SEQUENCE [LARGE SCALE GENOMIC DNA]</scope>
    <source>
        <strain evidence="2 3">LMG 29542</strain>
    </source>
</reference>
<dbReference type="InterPro" id="IPR052393">
    <property type="entry name" value="Cadmium-induced_rsp"/>
</dbReference>
<feature type="compositionally biased region" description="Pro residues" evidence="1">
    <location>
        <begin position="133"/>
        <end position="149"/>
    </location>
</feature>
<accession>A0A6J5DY67</accession>
<evidence type="ECO:0008006" key="4">
    <source>
        <dbReference type="Google" id="ProtNLM"/>
    </source>
</evidence>
<keyword evidence="3" id="KW-1185">Reference proteome</keyword>
<dbReference type="GO" id="GO:0046686">
    <property type="term" value="P:response to cadmium ion"/>
    <property type="evidence" value="ECO:0007669"/>
    <property type="project" value="TreeGrafter"/>
</dbReference>
<dbReference type="PANTHER" id="PTHR41294:SF1">
    <property type="entry name" value="CADMIUM-INDUCED PROTEIN CADI"/>
    <property type="match status" value="1"/>
</dbReference>
<protein>
    <recommendedName>
        <fullName evidence="4">VOC domain-containing protein</fullName>
    </recommendedName>
</protein>
<proteinExistence type="predicted"/>
<evidence type="ECO:0000256" key="1">
    <source>
        <dbReference type="SAM" id="MobiDB-lite"/>
    </source>
</evidence>
<dbReference type="SUPFAM" id="SSF54593">
    <property type="entry name" value="Glyoxalase/Bleomycin resistance protein/Dihydroxybiphenyl dioxygenase"/>
    <property type="match status" value="1"/>
</dbReference>
<dbReference type="PANTHER" id="PTHR41294">
    <property type="entry name" value="CADMIUM-INDUCED PROTEIN CADI"/>
    <property type="match status" value="1"/>
</dbReference>
<evidence type="ECO:0000313" key="3">
    <source>
        <dbReference type="Proteomes" id="UP000494363"/>
    </source>
</evidence>
<dbReference type="InterPro" id="IPR029068">
    <property type="entry name" value="Glyas_Bleomycin-R_OHBP_Dase"/>
</dbReference>
<dbReference type="Proteomes" id="UP000494363">
    <property type="component" value="Unassembled WGS sequence"/>
</dbReference>
<dbReference type="EMBL" id="CADIKH010000013">
    <property type="protein sequence ID" value="CAB3757835.1"/>
    <property type="molecule type" value="Genomic_DNA"/>
</dbReference>
<dbReference type="RefSeq" id="WP_246355882.1">
    <property type="nucleotide sequence ID" value="NZ_CADIKH010000013.1"/>
</dbReference>
<organism evidence="2 3">
    <name type="scientific">Paraburkholderia humisilvae</name>
    <dbReference type="NCBI Taxonomy" id="627669"/>
    <lineage>
        <taxon>Bacteria</taxon>
        <taxon>Pseudomonadati</taxon>
        <taxon>Pseudomonadota</taxon>
        <taxon>Betaproteobacteria</taxon>
        <taxon>Burkholderiales</taxon>
        <taxon>Burkholderiaceae</taxon>
        <taxon>Paraburkholderia</taxon>
    </lineage>
</organism>
<evidence type="ECO:0000313" key="2">
    <source>
        <dbReference type="EMBL" id="CAB3757835.1"/>
    </source>
</evidence>
<gene>
    <name evidence="2" type="ORF">LMG29542_03156</name>
</gene>
<dbReference type="AlphaFoldDB" id="A0A6J5DY67"/>
<name>A0A6J5DY67_9BURK</name>
<sequence>MKRMHIHVSVENLPESIRFYSAMFGGIEPTVRKHDYCKWELTDPAVNFAISQRLARSGIDHFGIQVETEEELAEMRNRFALAEIAAEDQAAAQCGYAVSDKSWTVDPQGVAWETFRTREQSRHDAVVADPDGEPPSPKRPRLGPQPQPQPAVTIAFRRRR</sequence>
<feature type="compositionally biased region" description="Basic and acidic residues" evidence="1">
    <location>
        <begin position="117"/>
        <end position="126"/>
    </location>
</feature>
<feature type="region of interest" description="Disordered" evidence="1">
    <location>
        <begin position="117"/>
        <end position="160"/>
    </location>
</feature>
<dbReference type="Gene3D" id="3.10.180.10">
    <property type="entry name" value="2,3-Dihydroxybiphenyl 1,2-Dioxygenase, domain 1"/>
    <property type="match status" value="1"/>
</dbReference>